<dbReference type="Proteomes" id="UP000507245">
    <property type="component" value="Unassembled WGS sequence"/>
</dbReference>
<dbReference type="AlphaFoldDB" id="A0A6J5WLP2"/>
<keyword evidence="2" id="KW-0812">Transmembrane</keyword>
<protein>
    <submittedName>
        <fullName evidence="3">Uncharacterized protein</fullName>
    </submittedName>
</protein>
<accession>A0A6J5WLP2</accession>
<name>A0A6J5WLP2_PRUAR</name>
<feature type="transmembrane region" description="Helical" evidence="2">
    <location>
        <begin position="214"/>
        <end position="233"/>
    </location>
</feature>
<proteinExistence type="predicted"/>
<sequence length="377" mass="43243">MSSEEGEGPGYWLQWQVLVCALIVTVPAVIALKFVKKAKQQPLNSVDLWSTCWRSLDPLWLLFYRALVFLCMAKMLYDMVSQYGLFTLVFYTQWTFALVMLYFALGTIISAHGCWVGRSTYREEQSKGRVKSKSHQARNEISQRAGFFGNLMQIMYQICAGAVMLTDIVFWCLILPFLTSIEFELTLLIGAIHAVNAVFLIGDTALNRLPFPKLGFAYFALFGFLYILFQWLLHAFGVKWWPYPFLELNTPWAPLWYFGLAVWHIPCFWIYSLIVKAKISILPSLFPRALIIRENEPQKAHTTQSASKKLRPMTQTCTHGGMVGDCDFQNQHWLLKGNGTWALHIKVLRMQKPNATLPNRKNPIKNAEPETTSTSMT</sequence>
<dbReference type="OrthoDB" id="419711at2759"/>
<feature type="transmembrane region" description="Helical" evidence="2">
    <location>
        <begin position="56"/>
        <end position="77"/>
    </location>
</feature>
<feature type="transmembrane region" description="Helical" evidence="2">
    <location>
        <begin position="253"/>
        <end position="274"/>
    </location>
</feature>
<reference evidence="4" key="1">
    <citation type="journal article" date="2020" name="Genome Biol.">
        <title>Gamete binning: chromosome-level and haplotype-resolved genome assembly enabled by high-throughput single-cell sequencing of gamete genomes.</title>
        <authorList>
            <person name="Campoy J.A."/>
            <person name="Sun H."/>
            <person name="Goel M."/>
            <person name="Jiao W.-B."/>
            <person name="Folz-Donahue K."/>
            <person name="Wang N."/>
            <person name="Rubio M."/>
            <person name="Liu C."/>
            <person name="Kukat C."/>
            <person name="Ruiz D."/>
            <person name="Huettel B."/>
            <person name="Schneeberger K."/>
        </authorList>
    </citation>
    <scope>NUCLEOTIDE SEQUENCE [LARGE SCALE GENOMIC DNA]</scope>
    <source>
        <strain evidence="4">cv. Rojo Pasion</strain>
    </source>
</reference>
<feature type="transmembrane region" description="Helical" evidence="2">
    <location>
        <begin position="12"/>
        <end position="35"/>
    </location>
</feature>
<dbReference type="PANTHER" id="PTHR12242">
    <property type="entry name" value="OS02G0130600 PROTEIN-RELATED"/>
    <property type="match status" value="1"/>
</dbReference>
<dbReference type="EMBL" id="CAEKKB010000003">
    <property type="protein sequence ID" value="CAB4302449.1"/>
    <property type="molecule type" value="Genomic_DNA"/>
</dbReference>
<feature type="transmembrane region" description="Helical" evidence="2">
    <location>
        <begin position="154"/>
        <end position="179"/>
    </location>
</feature>
<evidence type="ECO:0000313" key="4">
    <source>
        <dbReference type="Proteomes" id="UP000507245"/>
    </source>
</evidence>
<evidence type="ECO:0000256" key="1">
    <source>
        <dbReference type="SAM" id="MobiDB-lite"/>
    </source>
</evidence>
<feature type="transmembrane region" description="Helical" evidence="2">
    <location>
        <begin position="185"/>
        <end position="202"/>
    </location>
</feature>
<evidence type="ECO:0000313" key="3">
    <source>
        <dbReference type="EMBL" id="CAB4302449.1"/>
    </source>
</evidence>
<gene>
    <name evidence="3" type="ORF">ORAREDHAP_LOCUS18229</name>
</gene>
<keyword evidence="2" id="KW-1133">Transmembrane helix</keyword>
<dbReference type="GO" id="GO:0016020">
    <property type="term" value="C:membrane"/>
    <property type="evidence" value="ECO:0007669"/>
    <property type="project" value="TreeGrafter"/>
</dbReference>
<evidence type="ECO:0000256" key="2">
    <source>
        <dbReference type="SAM" id="Phobius"/>
    </source>
</evidence>
<dbReference type="PANTHER" id="PTHR12242:SF38">
    <property type="entry name" value="TRANSMEMBRANE PROTEIN"/>
    <property type="match status" value="1"/>
</dbReference>
<organism evidence="3 4">
    <name type="scientific">Prunus armeniaca</name>
    <name type="common">Apricot</name>
    <name type="synonym">Armeniaca vulgaris</name>
    <dbReference type="NCBI Taxonomy" id="36596"/>
    <lineage>
        <taxon>Eukaryota</taxon>
        <taxon>Viridiplantae</taxon>
        <taxon>Streptophyta</taxon>
        <taxon>Embryophyta</taxon>
        <taxon>Tracheophyta</taxon>
        <taxon>Spermatophyta</taxon>
        <taxon>Magnoliopsida</taxon>
        <taxon>eudicotyledons</taxon>
        <taxon>Gunneridae</taxon>
        <taxon>Pentapetalae</taxon>
        <taxon>rosids</taxon>
        <taxon>fabids</taxon>
        <taxon>Rosales</taxon>
        <taxon>Rosaceae</taxon>
        <taxon>Amygdaloideae</taxon>
        <taxon>Amygdaleae</taxon>
        <taxon>Prunus</taxon>
    </lineage>
</organism>
<keyword evidence="2" id="KW-0472">Membrane</keyword>
<feature type="region of interest" description="Disordered" evidence="1">
    <location>
        <begin position="355"/>
        <end position="377"/>
    </location>
</feature>
<keyword evidence="4" id="KW-1185">Reference proteome</keyword>